<gene>
    <name evidence="3" type="ORF">BAUCODRAFT_280458</name>
</gene>
<feature type="region of interest" description="Disordered" evidence="2">
    <location>
        <begin position="390"/>
        <end position="450"/>
    </location>
</feature>
<dbReference type="RefSeq" id="XP_007680632.1">
    <property type="nucleotide sequence ID" value="XM_007682442.1"/>
</dbReference>
<feature type="compositionally biased region" description="Basic and acidic residues" evidence="2">
    <location>
        <begin position="571"/>
        <end position="580"/>
    </location>
</feature>
<evidence type="ECO:0000256" key="1">
    <source>
        <dbReference type="SAM" id="Coils"/>
    </source>
</evidence>
<dbReference type="Proteomes" id="UP000011761">
    <property type="component" value="Unassembled WGS sequence"/>
</dbReference>
<dbReference type="OrthoDB" id="3637835at2759"/>
<keyword evidence="1" id="KW-0175">Coiled coil</keyword>
<organism evidence="3 4">
    <name type="scientific">Baudoinia panamericana (strain UAMH 10762)</name>
    <name type="common">Angels' share fungus</name>
    <name type="synonym">Baudoinia compniacensis (strain UAMH 10762)</name>
    <dbReference type="NCBI Taxonomy" id="717646"/>
    <lineage>
        <taxon>Eukaryota</taxon>
        <taxon>Fungi</taxon>
        <taxon>Dikarya</taxon>
        <taxon>Ascomycota</taxon>
        <taxon>Pezizomycotina</taxon>
        <taxon>Dothideomycetes</taxon>
        <taxon>Dothideomycetidae</taxon>
        <taxon>Mycosphaerellales</taxon>
        <taxon>Teratosphaeriaceae</taxon>
        <taxon>Baudoinia</taxon>
    </lineage>
</organism>
<feature type="region of interest" description="Disordered" evidence="2">
    <location>
        <begin position="331"/>
        <end position="373"/>
    </location>
</feature>
<feature type="compositionally biased region" description="Basic and acidic residues" evidence="2">
    <location>
        <begin position="595"/>
        <end position="604"/>
    </location>
</feature>
<keyword evidence="4" id="KW-1185">Reference proteome</keyword>
<feature type="compositionally biased region" description="Basic and acidic residues" evidence="2">
    <location>
        <begin position="398"/>
        <end position="407"/>
    </location>
</feature>
<feature type="compositionally biased region" description="Acidic residues" evidence="2">
    <location>
        <begin position="581"/>
        <end position="594"/>
    </location>
</feature>
<feature type="compositionally biased region" description="Polar residues" evidence="2">
    <location>
        <begin position="430"/>
        <end position="444"/>
    </location>
</feature>
<feature type="region of interest" description="Disordered" evidence="2">
    <location>
        <begin position="673"/>
        <end position="699"/>
    </location>
</feature>
<reference evidence="3 4" key="1">
    <citation type="journal article" date="2012" name="PLoS Pathog.">
        <title>Diverse lifestyles and strategies of plant pathogenesis encoded in the genomes of eighteen Dothideomycetes fungi.</title>
        <authorList>
            <person name="Ohm R.A."/>
            <person name="Feau N."/>
            <person name="Henrissat B."/>
            <person name="Schoch C.L."/>
            <person name="Horwitz B.A."/>
            <person name="Barry K.W."/>
            <person name="Condon B.J."/>
            <person name="Copeland A.C."/>
            <person name="Dhillon B."/>
            <person name="Glaser F."/>
            <person name="Hesse C.N."/>
            <person name="Kosti I."/>
            <person name="LaButti K."/>
            <person name="Lindquist E.A."/>
            <person name="Lucas S."/>
            <person name="Salamov A.A."/>
            <person name="Bradshaw R.E."/>
            <person name="Ciuffetti L."/>
            <person name="Hamelin R.C."/>
            <person name="Kema G.H.J."/>
            <person name="Lawrence C."/>
            <person name="Scott J.A."/>
            <person name="Spatafora J.W."/>
            <person name="Turgeon B.G."/>
            <person name="de Wit P.J.G.M."/>
            <person name="Zhong S."/>
            <person name="Goodwin S.B."/>
            <person name="Grigoriev I.V."/>
        </authorList>
    </citation>
    <scope>NUCLEOTIDE SEQUENCE [LARGE SCALE GENOMIC DNA]</scope>
    <source>
        <strain evidence="3 4">UAMH 10762</strain>
    </source>
</reference>
<dbReference type="AlphaFoldDB" id="M2MLA5"/>
<sequence>MDSTKRRANGRPKQQLVPIDLGASPLSYLAPSLYEESSVRYTPLLCSKDAHGPLDALREPATRPKRAVKSTTYPRTACKPRYTSFGCCSEHSAAPDSVLIPSLAVADDDDDDDHHNVGDGVIFEAETSDGADRVYMLNARADSFCGTLPFDDDPAEWARTSDLASSALQRFKSTQSVAEQQQHRSTPEHVGGNGSKHALRLREDAVLRDVMHCIKQRLSTTSDHLTLERVASANKDVKCAHPYCPASSGKISVGAYYMILGQPTHLESAECYCLFCLEQLWAGKNILPPLPNAKVINAVTDGDSYFDETGAEQPATPWKLYLDGTMDDARLSGAGRAPNHTLRKDSGASTVSPRLHGTEPTVPRTKQQQRRGSCREMLNLKTGFGQAFVDGQSRLAKKRDPAGDSGRRTTRLQTNNGNDAVPSTPDPRDLSSSPTAARNMQSAIATKPAKSTEGLANEIAKAEKRLAEMYRQRDRTLATLQPGQSSEVSLPRYRKAGGAPRISVDMFGVPYTDLLADHVKYWTKQGPLAVDQCGTRRTERKEQRLNKPKPLACIEHRTDFVSVYNEAYEKQDNKEGHEDGADFEAPDGNEDGVQDDPKAQKDGDNQACGKVAKRITLSPLLSASQVERLFIPAYLQQVNVPSMARNYMLFPEHQSAEVIDSTAPLNSEVSMTDLPQCDGPATLPLTPQHHYRRSKIKAA</sequence>
<feature type="region of interest" description="Disordered" evidence="2">
    <location>
        <begin position="174"/>
        <end position="196"/>
    </location>
</feature>
<dbReference type="EMBL" id="KB445562">
    <property type="protein sequence ID" value="EMC92163.1"/>
    <property type="molecule type" value="Genomic_DNA"/>
</dbReference>
<evidence type="ECO:0000313" key="4">
    <source>
        <dbReference type="Proteomes" id="UP000011761"/>
    </source>
</evidence>
<dbReference type="KEGG" id="bcom:BAUCODRAFT_280458"/>
<name>M2MLA5_BAUPA</name>
<feature type="coiled-coil region" evidence="1">
    <location>
        <begin position="452"/>
        <end position="479"/>
    </location>
</feature>
<dbReference type="HOGENOM" id="CLU_394304_0_0_1"/>
<feature type="compositionally biased region" description="Basic residues" evidence="2">
    <location>
        <begin position="689"/>
        <end position="699"/>
    </location>
</feature>
<evidence type="ECO:0000313" key="3">
    <source>
        <dbReference type="EMBL" id="EMC92163.1"/>
    </source>
</evidence>
<proteinExistence type="predicted"/>
<dbReference type="GeneID" id="19110662"/>
<accession>M2MLA5</accession>
<feature type="region of interest" description="Disordered" evidence="2">
    <location>
        <begin position="571"/>
        <end position="606"/>
    </location>
</feature>
<evidence type="ECO:0000256" key="2">
    <source>
        <dbReference type="SAM" id="MobiDB-lite"/>
    </source>
</evidence>
<protein>
    <submittedName>
        <fullName evidence="3">Uncharacterized protein</fullName>
    </submittedName>
</protein>